<dbReference type="InterPro" id="IPR036736">
    <property type="entry name" value="ACP-like_sf"/>
</dbReference>
<evidence type="ECO:0000313" key="4">
    <source>
        <dbReference type="EMBL" id="MBM7589553.1"/>
    </source>
</evidence>
<dbReference type="Pfam" id="PF00550">
    <property type="entry name" value="PP-binding"/>
    <property type="match status" value="1"/>
</dbReference>
<dbReference type="PROSITE" id="PS00012">
    <property type="entry name" value="PHOSPHOPANTETHEINE"/>
    <property type="match status" value="1"/>
</dbReference>
<dbReference type="SUPFAM" id="SSF47336">
    <property type="entry name" value="ACP-like"/>
    <property type="match status" value="1"/>
</dbReference>
<keyword evidence="2" id="KW-0597">Phosphoprotein</keyword>
<dbReference type="InterPro" id="IPR006162">
    <property type="entry name" value="Ppantetheine_attach_site"/>
</dbReference>
<dbReference type="AlphaFoldDB" id="A0A938XSG3"/>
<dbReference type="EMBL" id="JAFBEB010000003">
    <property type="protein sequence ID" value="MBM7589553.1"/>
    <property type="molecule type" value="Genomic_DNA"/>
</dbReference>
<organism evidence="4 5">
    <name type="scientific">Brevibacillus fulvus</name>
    <dbReference type="NCBI Taxonomy" id="1125967"/>
    <lineage>
        <taxon>Bacteria</taxon>
        <taxon>Bacillati</taxon>
        <taxon>Bacillota</taxon>
        <taxon>Bacilli</taxon>
        <taxon>Bacillales</taxon>
        <taxon>Paenibacillaceae</taxon>
        <taxon>Brevibacillus</taxon>
    </lineage>
</organism>
<proteinExistence type="predicted"/>
<dbReference type="Gene3D" id="1.10.1200.10">
    <property type="entry name" value="ACP-like"/>
    <property type="match status" value="1"/>
</dbReference>
<feature type="domain" description="Carrier" evidence="3">
    <location>
        <begin position="4"/>
        <end position="82"/>
    </location>
</feature>
<evidence type="ECO:0000313" key="5">
    <source>
        <dbReference type="Proteomes" id="UP000717624"/>
    </source>
</evidence>
<evidence type="ECO:0000256" key="2">
    <source>
        <dbReference type="ARBA" id="ARBA00022553"/>
    </source>
</evidence>
<accession>A0A938XSG3</accession>
<comment type="caution">
    <text evidence="4">The sequence shown here is derived from an EMBL/GenBank/DDBJ whole genome shotgun (WGS) entry which is preliminary data.</text>
</comment>
<keyword evidence="1" id="KW-0596">Phosphopantetheine</keyword>
<gene>
    <name evidence="4" type="ORF">JOD01_001153</name>
</gene>
<name>A0A938XSG3_9BACL</name>
<evidence type="ECO:0000256" key="1">
    <source>
        <dbReference type="ARBA" id="ARBA00022450"/>
    </source>
</evidence>
<dbReference type="PROSITE" id="PS50075">
    <property type="entry name" value="CARRIER"/>
    <property type="match status" value="1"/>
</dbReference>
<reference evidence="4" key="1">
    <citation type="submission" date="2021-01" db="EMBL/GenBank/DDBJ databases">
        <title>Genomic Encyclopedia of Type Strains, Phase IV (KMG-IV): sequencing the most valuable type-strain genomes for metagenomic binning, comparative biology and taxonomic classification.</title>
        <authorList>
            <person name="Goeker M."/>
        </authorList>
    </citation>
    <scope>NUCLEOTIDE SEQUENCE</scope>
    <source>
        <strain evidence="4">DSM 25523</strain>
    </source>
</reference>
<evidence type="ECO:0000259" key="3">
    <source>
        <dbReference type="PROSITE" id="PS50075"/>
    </source>
</evidence>
<dbReference type="RefSeq" id="WP_204517283.1">
    <property type="nucleotide sequence ID" value="NZ_BAABIN010000038.1"/>
</dbReference>
<sequence length="133" mass="14581">MTQEQVYELIKGALVEAIGVDEEEIGPEKTLLGDLGAESLDLLDVLFRISRKTGVKVTMDDITAMIQGEVPDEDFETADGLLSDKGLEQLKRSLPQIDVESLRGKFEADRVLTLFTVDNLTNLVVQSISVKAS</sequence>
<dbReference type="Proteomes" id="UP000717624">
    <property type="component" value="Unassembled WGS sequence"/>
</dbReference>
<protein>
    <submittedName>
        <fullName evidence="4">Acyl carrier protein</fullName>
    </submittedName>
</protein>
<keyword evidence="5" id="KW-1185">Reference proteome</keyword>
<dbReference type="InterPro" id="IPR009081">
    <property type="entry name" value="PP-bd_ACP"/>
</dbReference>